<feature type="compositionally biased region" description="Basic and acidic residues" evidence="2">
    <location>
        <begin position="129"/>
        <end position="138"/>
    </location>
</feature>
<feature type="compositionally biased region" description="Polar residues" evidence="2">
    <location>
        <begin position="1"/>
        <end position="16"/>
    </location>
</feature>
<comment type="caution">
    <text evidence="3">The sequence shown here is derived from an EMBL/GenBank/DDBJ whole genome shotgun (WGS) entry which is preliminary data.</text>
</comment>
<evidence type="ECO:0000256" key="2">
    <source>
        <dbReference type="SAM" id="MobiDB-lite"/>
    </source>
</evidence>
<dbReference type="GO" id="GO:0060090">
    <property type="term" value="F:molecular adaptor activity"/>
    <property type="evidence" value="ECO:0007669"/>
    <property type="project" value="TreeGrafter"/>
</dbReference>
<protein>
    <submittedName>
        <fullName evidence="3">Disks large-associated protein 3</fullName>
    </submittedName>
</protein>
<accession>A0A444UII8</accession>
<keyword evidence="4" id="KW-1185">Reference proteome</keyword>
<feature type="compositionally biased region" description="Polar residues" evidence="2">
    <location>
        <begin position="43"/>
        <end position="55"/>
    </location>
</feature>
<evidence type="ECO:0000256" key="1">
    <source>
        <dbReference type="ARBA" id="ARBA00008839"/>
    </source>
</evidence>
<reference evidence="3 4" key="1">
    <citation type="submission" date="2019-01" db="EMBL/GenBank/DDBJ databases">
        <title>Draft Genome and Complete Hox-Cluster Characterization of the Sterlet Sturgeon (Acipenser ruthenus).</title>
        <authorList>
            <person name="Wei Q."/>
        </authorList>
    </citation>
    <scope>NUCLEOTIDE SEQUENCE [LARGE SCALE GENOMIC DNA]</scope>
    <source>
        <strain evidence="3">WHYD16114868_AA</strain>
        <tissue evidence="3">Blood</tissue>
    </source>
</reference>
<dbReference type="EMBL" id="SCEB01214526">
    <property type="protein sequence ID" value="RXM34898.1"/>
    <property type="molecule type" value="Genomic_DNA"/>
</dbReference>
<name>A0A444UII8_ACIRT</name>
<gene>
    <name evidence="3" type="ORF">EOD39_1034</name>
</gene>
<dbReference type="PANTHER" id="PTHR12353">
    <property type="entry name" value="DISKS LARGE-ASSOCIATED PROTEIN DAP SAP90/PSD-95-ASSOCIATED PROTEIN"/>
    <property type="match status" value="1"/>
</dbReference>
<evidence type="ECO:0000313" key="3">
    <source>
        <dbReference type="EMBL" id="RXM34898.1"/>
    </source>
</evidence>
<dbReference type="GO" id="GO:0099572">
    <property type="term" value="C:postsynaptic specialization"/>
    <property type="evidence" value="ECO:0007669"/>
    <property type="project" value="TreeGrafter"/>
</dbReference>
<dbReference type="AlphaFoldDB" id="A0A444UII8"/>
<feature type="compositionally biased region" description="Polar residues" evidence="2">
    <location>
        <begin position="92"/>
        <end position="102"/>
    </location>
</feature>
<feature type="region of interest" description="Disordered" evidence="2">
    <location>
        <begin position="1"/>
        <end position="140"/>
    </location>
</feature>
<dbReference type="InterPro" id="IPR005026">
    <property type="entry name" value="SAPAP"/>
</dbReference>
<proteinExistence type="inferred from homology"/>
<dbReference type="GO" id="GO:0098978">
    <property type="term" value="C:glutamatergic synapse"/>
    <property type="evidence" value="ECO:0007669"/>
    <property type="project" value="TreeGrafter"/>
</dbReference>
<dbReference type="Pfam" id="PF03359">
    <property type="entry name" value="GKAP"/>
    <property type="match status" value="2"/>
</dbReference>
<organism evidence="3 4">
    <name type="scientific">Acipenser ruthenus</name>
    <name type="common">Sterlet sturgeon</name>
    <dbReference type="NCBI Taxonomy" id="7906"/>
    <lineage>
        <taxon>Eukaryota</taxon>
        <taxon>Metazoa</taxon>
        <taxon>Chordata</taxon>
        <taxon>Craniata</taxon>
        <taxon>Vertebrata</taxon>
        <taxon>Euteleostomi</taxon>
        <taxon>Actinopterygii</taxon>
        <taxon>Chondrostei</taxon>
        <taxon>Acipenseriformes</taxon>
        <taxon>Acipenseridae</taxon>
        <taxon>Acipenser</taxon>
    </lineage>
</organism>
<evidence type="ECO:0000313" key="4">
    <source>
        <dbReference type="Proteomes" id="UP000289886"/>
    </source>
</evidence>
<dbReference type="PANTHER" id="PTHR12353:SF4">
    <property type="entry name" value="DISKS LARGE-ASSOCIATED PROTEIN 3"/>
    <property type="match status" value="1"/>
</dbReference>
<comment type="similarity">
    <text evidence="1">Belongs to the SAPAP family.</text>
</comment>
<sequence length="424" mass="46743">MISITAQSSTESQQDSYPPDHPKPQPRSNSTESLDVGRFSRTAGRSSKLHSNSADNLLEGVRGYQGTPSSGRPKPPHSSSADSVLDRAPATPKNNSLKTPGSQEHKSESRGRKWRPSIAVQVDSSDSDSESKALREFHSIGVQVEEDRRRARFKRSNSVTASVQADLGCEGVATADKGLQFGHSFQRHSSEPESVGQYGVYRTVHTQGEWAYREDCQPLESGWSEGPPSRPASARDGEHFLKRLQAEVERMEGWCQAMEREAEESDLGEEVLEMVRCADPSAYPQPTPQDLAGLWDQLQLSIEDVRLKFQELQRLKDRGWKIPERKEDKKIPPLLPKKSAGGVSGSAVTSVSLGSLSMGGSLGSRAGKVLLLQDRSLDLVGDRQRQEARWRLLAGKHTASFRQNSATESADSIEIYIPEAQTRL</sequence>
<dbReference type="GO" id="GO:0023052">
    <property type="term" value="P:signaling"/>
    <property type="evidence" value="ECO:0007669"/>
    <property type="project" value="InterPro"/>
</dbReference>
<dbReference type="Proteomes" id="UP000289886">
    <property type="component" value="Unassembled WGS sequence"/>
</dbReference>